<name>A0A0B6YPG7_9EUPU</name>
<dbReference type="AlphaFoldDB" id="A0A0B6YPG7"/>
<accession>A0A0B6YPG7</accession>
<feature type="region of interest" description="Disordered" evidence="1">
    <location>
        <begin position="1"/>
        <end position="24"/>
    </location>
</feature>
<dbReference type="EMBL" id="HACG01010806">
    <property type="protein sequence ID" value="CEK57671.1"/>
    <property type="molecule type" value="Transcribed_RNA"/>
</dbReference>
<proteinExistence type="predicted"/>
<gene>
    <name evidence="2" type="primary">ORF30782</name>
</gene>
<organism evidence="2">
    <name type="scientific">Arion vulgaris</name>
    <dbReference type="NCBI Taxonomy" id="1028688"/>
    <lineage>
        <taxon>Eukaryota</taxon>
        <taxon>Metazoa</taxon>
        <taxon>Spiralia</taxon>
        <taxon>Lophotrochozoa</taxon>
        <taxon>Mollusca</taxon>
        <taxon>Gastropoda</taxon>
        <taxon>Heterobranchia</taxon>
        <taxon>Euthyneura</taxon>
        <taxon>Panpulmonata</taxon>
        <taxon>Eupulmonata</taxon>
        <taxon>Stylommatophora</taxon>
        <taxon>Helicina</taxon>
        <taxon>Arionoidea</taxon>
        <taxon>Arionidae</taxon>
        <taxon>Arion</taxon>
    </lineage>
</organism>
<evidence type="ECO:0000313" key="2">
    <source>
        <dbReference type="EMBL" id="CEK57671.1"/>
    </source>
</evidence>
<sequence length="64" mass="7299">MRAPLHSIGLKGKSSNTAGSLKKKSVYPELQGKKQLKIIIGDEQDLQIFSLIRQKYRLNFCEHN</sequence>
<evidence type="ECO:0000256" key="1">
    <source>
        <dbReference type="SAM" id="MobiDB-lite"/>
    </source>
</evidence>
<protein>
    <submittedName>
        <fullName evidence="2">Uncharacterized protein</fullName>
    </submittedName>
</protein>
<reference evidence="2" key="1">
    <citation type="submission" date="2014-12" db="EMBL/GenBank/DDBJ databases">
        <title>Insight into the proteome of Arion vulgaris.</title>
        <authorList>
            <person name="Aradska J."/>
            <person name="Bulat T."/>
            <person name="Smidak R."/>
            <person name="Sarate P."/>
            <person name="Gangsoo J."/>
            <person name="Sialana F."/>
            <person name="Bilban M."/>
            <person name="Lubec G."/>
        </authorList>
    </citation>
    <scope>NUCLEOTIDE SEQUENCE</scope>
    <source>
        <tissue evidence="2">Skin</tissue>
    </source>
</reference>